<dbReference type="GO" id="GO:0050380">
    <property type="term" value="F:undecaprenyl-diphosphatase activity"/>
    <property type="evidence" value="ECO:0007669"/>
    <property type="project" value="UniProtKB-UniRule"/>
</dbReference>
<comment type="similarity">
    <text evidence="2 12">Belongs to the UppP family.</text>
</comment>
<sequence length="270" mass="30227">MEWWMAVLLGILQGITEWLPISSSGHLAIFQFYFVEEEPPILFDIILHLGSLLVILYIMRDEVRQMLVTFPKFLANYQNFGNLKGDERLIGMIIMASIPTAIIGFTFDSTIIGDFYTEMHLVGGCLVFTGLIVWFSKDYDGKKQIDNFPIKNALLVGFFQGLAILPGVSRSGSTIAISKIMGMNPVRAARFSFLLFIPAIVGATLLKIGDIDETVSEVGILPLILGFLTSAIVSYFSINLLLELIKKQRFHYFTPYCLILGIYLISSSLF</sequence>
<evidence type="ECO:0000256" key="8">
    <source>
        <dbReference type="ARBA" id="ARBA00022989"/>
    </source>
</evidence>
<feature type="transmembrane region" description="Helical" evidence="12">
    <location>
        <begin position="218"/>
        <end position="238"/>
    </location>
</feature>
<keyword evidence="6 12" id="KW-0812">Transmembrane</keyword>
<evidence type="ECO:0000256" key="6">
    <source>
        <dbReference type="ARBA" id="ARBA00022692"/>
    </source>
</evidence>
<reference evidence="14" key="1">
    <citation type="journal article" date="2019" name="bioRxiv">
        <title>Genome diversification in globally distributed novel marine Proteobacteria is linked to environmental adaptation.</title>
        <authorList>
            <person name="Zhou Z."/>
            <person name="Tran P.Q."/>
            <person name="Kieft K."/>
            <person name="Anantharaman K."/>
        </authorList>
    </citation>
    <scope>NUCLEOTIDE SEQUENCE [LARGE SCALE GENOMIC DNA]</scope>
</reference>
<dbReference type="GO" id="GO:0005886">
    <property type="term" value="C:plasma membrane"/>
    <property type="evidence" value="ECO:0007669"/>
    <property type="project" value="UniProtKB-SubCell"/>
</dbReference>
<feature type="transmembrane region" description="Helical" evidence="12">
    <location>
        <begin position="250"/>
        <end position="269"/>
    </location>
</feature>
<keyword evidence="5 12" id="KW-1003">Cell membrane</keyword>
<evidence type="ECO:0000256" key="4">
    <source>
        <dbReference type="ARBA" id="ARBA00021581"/>
    </source>
</evidence>
<dbReference type="AlphaFoldDB" id="A0A7J4GU97"/>
<evidence type="ECO:0000256" key="2">
    <source>
        <dbReference type="ARBA" id="ARBA00010621"/>
    </source>
</evidence>
<proteinExistence type="inferred from homology"/>
<evidence type="ECO:0000256" key="11">
    <source>
        <dbReference type="ARBA" id="ARBA00047594"/>
    </source>
</evidence>
<gene>
    <name evidence="12" type="primary">uppP</name>
    <name evidence="13" type="ORF">EYQ70_02965</name>
</gene>
<protein>
    <recommendedName>
        <fullName evidence="4 12">Undecaprenyl-diphosphatase</fullName>
        <ecNumber evidence="3 12">3.6.1.27</ecNumber>
    </recommendedName>
    <alternativeName>
        <fullName evidence="10 12">Undecaprenyl pyrophosphate phosphatase</fullName>
    </alternativeName>
</protein>
<name>A0A7J4GU97_9ARCH</name>
<feature type="transmembrane region" description="Helical" evidence="12">
    <location>
        <begin position="188"/>
        <end position="206"/>
    </location>
</feature>
<keyword evidence="7 12" id="KW-0378">Hydrolase</keyword>
<evidence type="ECO:0000313" key="14">
    <source>
        <dbReference type="Proteomes" id="UP000585802"/>
    </source>
</evidence>
<comment type="catalytic activity">
    <reaction evidence="11 12">
        <text>di-trans,octa-cis-undecaprenyl diphosphate + H2O = di-trans,octa-cis-undecaprenyl phosphate + phosphate + H(+)</text>
        <dbReference type="Rhea" id="RHEA:28094"/>
        <dbReference type="ChEBI" id="CHEBI:15377"/>
        <dbReference type="ChEBI" id="CHEBI:15378"/>
        <dbReference type="ChEBI" id="CHEBI:43474"/>
        <dbReference type="ChEBI" id="CHEBI:58405"/>
        <dbReference type="ChEBI" id="CHEBI:60392"/>
        <dbReference type="EC" id="3.6.1.27"/>
    </reaction>
</comment>
<evidence type="ECO:0000313" key="13">
    <source>
        <dbReference type="EMBL" id="HIF37354.1"/>
    </source>
</evidence>
<dbReference type="Proteomes" id="UP000585802">
    <property type="component" value="Unassembled WGS sequence"/>
</dbReference>
<evidence type="ECO:0000256" key="5">
    <source>
        <dbReference type="ARBA" id="ARBA00022475"/>
    </source>
</evidence>
<keyword evidence="9 12" id="KW-0472">Membrane</keyword>
<dbReference type="EMBL" id="DUCX01000040">
    <property type="protein sequence ID" value="HIF37354.1"/>
    <property type="molecule type" value="Genomic_DNA"/>
</dbReference>
<feature type="transmembrane region" description="Helical" evidence="12">
    <location>
        <begin position="41"/>
        <end position="59"/>
    </location>
</feature>
<evidence type="ECO:0000256" key="12">
    <source>
        <dbReference type="HAMAP-Rule" id="MF_01006"/>
    </source>
</evidence>
<dbReference type="HAMAP" id="MF_01006">
    <property type="entry name" value="Undec_diphosphatase"/>
    <property type="match status" value="1"/>
</dbReference>
<accession>A0A7J4GU97</accession>
<dbReference type="PANTHER" id="PTHR30622:SF2">
    <property type="entry name" value="UNDECAPRENYL-DIPHOSPHATASE"/>
    <property type="match status" value="1"/>
</dbReference>
<feature type="transmembrane region" description="Helical" evidence="12">
    <location>
        <begin position="89"/>
        <end position="107"/>
    </location>
</feature>
<comment type="function">
    <text evidence="12">Catalyzes the dephosphorylation of undecaprenyl diphosphate (UPP).</text>
</comment>
<keyword evidence="8 12" id="KW-1133">Transmembrane helix</keyword>
<comment type="subcellular location">
    <subcellularLocation>
        <location evidence="1 12">Cell membrane</location>
        <topology evidence="1 12">Multi-pass membrane protein</topology>
    </subcellularLocation>
</comment>
<organism evidence="13 14">
    <name type="scientific">Marine Group III euryarchaeote</name>
    <dbReference type="NCBI Taxonomy" id="2173149"/>
    <lineage>
        <taxon>Archaea</taxon>
        <taxon>Methanobacteriati</taxon>
        <taxon>Thermoplasmatota</taxon>
        <taxon>Thermoplasmata</taxon>
        <taxon>Candidatus Thermoprofundales</taxon>
    </lineage>
</organism>
<dbReference type="PANTHER" id="PTHR30622">
    <property type="entry name" value="UNDECAPRENYL-DIPHOSPHATASE"/>
    <property type="match status" value="1"/>
</dbReference>
<evidence type="ECO:0000256" key="10">
    <source>
        <dbReference type="ARBA" id="ARBA00032707"/>
    </source>
</evidence>
<dbReference type="EC" id="3.6.1.27" evidence="3 12"/>
<comment type="caution">
    <text evidence="13">The sequence shown here is derived from an EMBL/GenBank/DDBJ whole genome shotgun (WGS) entry which is preliminary data.</text>
</comment>
<evidence type="ECO:0000256" key="3">
    <source>
        <dbReference type="ARBA" id="ARBA00012374"/>
    </source>
</evidence>
<evidence type="ECO:0000256" key="7">
    <source>
        <dbReference type="ARBA" id="ARBA00022801"/>
    </source>
</evidence>
<evidence type="ECO:0000256" key="1">
    <source>
        <dbReference type="ARBA" id="ARBA00004651"/>
    </source>
</evidence>
<feature type="transmembrane region" description="Helical" evidence="12">
    <location>
        <begin position="119"/>
        <end position="136"/>
    </location>
</feature>
<dbReference type="InterPro" id="IPR003824">
    <property type="entry name" value="UppP"/>
</dbReference>
<dbReference type="Pfam" id="PF02673">
    <property type="entry name" value="BacA"/>
    <property type="match status" value="1"/>
</dbReference>
<evidence type="ECO:0000256" key="9">
    <source>
        <dbReference type="ARBA" id="ARBA00023136"/>
    </source>
</evidence>